<dbReference type="EMBL" id="MNUE01000010">
    <property type="protein sequence ID" value="OJD36629.1"/>
    <property type="molecule type" value="Genomic_DNA"/>
</dbReference>
<name>A0A1J9SAM4_9PEZI</name>
<evidence type="ECO:0000313" key="3">
    <source>
        <dbReference type="EMBL" id="OJD36629.1"/>
    </source>
</evidence>
<dbReference type="RefSeq" id="XP_020132889.1">
    <property type="nucleotide sequence ID" value="XM_020269441.1"/>
</dbReference>
<accession>A0A1J9SAM4</accession>
<feature type="compositionally biased region" description="Basic residues" evidence="1">
    <location>
        <begin position="756"/>
        <end position="765"/>
    </location>
</feature>
<feature type="region of interest" description="Disordered" evidence="1">
    <location>
        <begin position="893"/>
        <end position="1009"/>
    </location>
</feature>
<dbReference type="AlphaFoldDB" id="A0A1J9SAM4"/>
<gene>
    <name evidence="3" type="ORF">BKCO1_1000083</name>
</gene>
<feature type="transmembrane region" description="Helical" evidence="2">
    <location>
        <begin position="573"/>
        <end position="602"/>
    </location>
</feature>
<feature type="compositionally biased region" description="Low complexity" evidence="1">
    <location>
        <begin position="632"/>
        <end position="642"/>
    </location>
</feature>
<dbReference type="OrthoDB" id="3540210at2759"/>
<evidence type="ECO:0000256" key="1">
    <source>
        <dbReference type="SAM" id="MobiDB-lite"/>
    </source>
</evidence>
<feature type="region of interest" description="Disordered" evidence="1">
    <location>
        <begin position="615"/>
        <end position="642"/>
    </location>
</feature>
<feature type="compositionally biased region" description="Basic and acidic residues" evidence="1">
    <location>
        <begin position="961"/>
        <end position="975"/>
    </location>
</feature>
<feature type="compositionally biased region" description="Low complexity" evidence="1">
    <location>
        <begin position="716"/>
        <end position="731"/>
    </location>
</feature>
<organism evidence="3 4">
    <name type="scientific">Diplodia corticola</name>
    <dbReference type="NCBI Taxonomy" id="236234"/>
    <lineage>
        <taxon>Eukaryota</taxon>
        <taxon>Fungi</taxon>
        <taxon>Dikarya</taxon>
        <taxon>Ascomycota</taxon>
        <taxon>Pezizomycotina</taxon>
        <taxon>Dothideomycetes</taxon>
        <taxon>Dothideomycetes incertae sedis</taxon>
        <taxon>Botryosphaeriales</taxon>
        <taxon>Botryosphaeriaceae</taxon>
        <taxon>Diplodia</taxon>
    </lineage>
</organism>
<feature type="compositionally biased region" description="Low complexity" evidence="1">
    <location>
        <begin position="793"/>
        <end position="802"/>
    </location>
</feature>
<feature type="transmembrane region" description="Helical" evidence="2">
    <location>
        <begin position="42"/>
        <end position="62"/>
    </location>
</feature>
<dbReference type="GeneID" id="31009700"/>
<feature type="compositionally biased region" description="Basic and acidic residues" evidence="1">
    <location>
        <begin position="913"/>
        <end position="932"/>
    </location>
</feature>
<comment type="caution">
    <text evidence="3">The sequence shown here is derived from an EMBL/GenBank/DDBJ whole genome shotgun (WGS) entry which is preliminary data.</text>
</comment>
<feature type="region of interest" description="Disordered" evidence="1">
    <location>
        <begin position="694"/>
        <end position="846"/>
    </location>
</feature>
<reference evidence="3 4" key="1">
    <citation type="submission" date="2016-10" db="EMBL/GenBank/DDBJ databases">
        <title>Proteomics and genomics reveal pathogen-plant mechanisms compatible with a hemibiotrophic lifestyle of Diplodia corticola.</title>
        <authorList>
            <person name="Fernandes I."/>
            <person name="De Jonge R."/>
            <person name="Van De Peer Y."/>
            <person name="Devreese B."/>
            <person name="Alves A."/>
            <person name="Esteves A.C."/>
        </authorList>
    </citation>
    <scope>NUCLEOTIDE SEQUENCE [LARGE SCALE GENOMIC DNA]</scope>
    <source>
        <strain evidence="3 4">CBS 112549</strain>
    </source>
</reference>
<dbReference type="PANTHER" id="PTHR48125:SF10">
    <property type="entry name" value="OS12G0136300 PROTEIN"/>
    <property type="match status" value="1"/>
</dbReference>
<evidence type="ECO:0000256" key="2">
    <source>
        <dbReference type="SAM" id="Phobius"/>
    </source>
</evidence>
<evidence type="ECO:0000313" key="4">
    <source>
        <dbReference type="Proteomes" id="UP000183809"/>
    </source>
</evidence>
<feature type="compositionally biased region" description="Low complexity" evidence="1">
    <location>
        <begin position="766"/>
        <end position="775"/>
    </location>
</feature>
<keyword evidence="2" id="KW-0472">Membrane</keyword>
<keyword evidence="4" id="KW-1185">Reference proteome</keyword>
<dbReference type="Proteomes" id="UP000183809">
    <property type="component" value="Unassembled WGS sequence"/>
</dbReference>
<feature type="transmembrane region" description="Helical" evidence="2">
    <location>
        <begin position="118"/>
        <end position="138"/>
    </location>
</feature>
<protein>
    <submittedName>
        <fullName evidence="3">Cytochrome p450 protein</fullName>
    </submittedName>
</protein>
<keyword evidence="2" id="KW-1133">Transmembrane helix</keyword>
<feature type="compositionally biased region" description="Gly residues" evidence="1">
    <location>
        <begin position="976"/>
        <end position="994"/>
    </location>
</feature>
<dbReference type="PANTHER" id="PTHR48125">
    <property type="entry name" value="LP07818P1"/>
    <property type="match status" value="1"/>
</dbReference>
<proteinExistence type="predicted"/>
<feature type="compositionally biased region" description="Polar residues" evidence="1">
    <location>
        <begin position="706"/>
        <end position="715"/>
    </location>
</feature>
<sequence>MNDVSPTRDSSSSGVHIGTWINWSHGPILGATLTLDRQSGGLLIAALALFIAWAGTSFWRICCFVSHQVYSSNTAQDGLYHQRQALLRNSGSPWHGLTSLLHTGWAWRRNSKLSFCRTLPMVFCAALCACAFAIASIFSSMVSTSSGNEVLISSPDCGYTSAQLDNPDTLAAQTFEPYLRQNALSYAQYAQQCYQPNASTVVDCSQFVKKNLSGTAQTDASCAFADNICQRDSANLALDTGLLDSNQDFGLNSPPEETFQYRRRVQCAPLKTDDYKKPYRARSGRRYMRYYYGERVSGGVQADDYTYEYYDNSLADLIETNMTSAPADYTLSGFRSFSINSTLSPAASEFLPIPPLRIPNADVSIFFLSGNQIIYTVPTNDSWYRGDRLLHAPAPPPIPAPEPGTQGPYFSSEAASPLACAVQEQYCSASLPPDRRCSALASSADALADITSKLLTDDEAGVHRLQWFVASTTGRAPDLSTAVGRLGAQLLTGRYRLSQDGVQGGLLPDGQWQADVMHWHAMTMAALQDAFVQTATGPPGDGVLLPWLVRPSSPVEEAMCRNQKILSRSHTSFALFPLLLILAAGVLVILTSWCLPYFLVFIARRRLIYAHRHRSLPSSPESPPTAANNASTDTPQPTTATATIPTADVADPTTYARYEWLATSTPQLIRLAHEDVPGLSTTWTRAGTSIPVTTRRHATTTTTTASGINSINTEKPTPTTPTATPNPTPNALAILDLSTPTHPRLAPAPPPSPPTKKQKNKKKSKPLSLLASSGARDGPRAGSTSGGVEMRSTTTTTTTTTTPLPKLLPEIKLCEVSGSTTAELGGGEGDRLGEGDADASQRSGSGSTAVGVAVKAAGDAAAAECVAAHAAAAHAAHAAAGTGVGGGAGAGAGAGLGGGREREGATTTGGGRRARETREEQRRREIREREDVLLSEPLLPDYENWPLPPSGSLTPTGEGEAGEREGERERRRRDGGGGGGGDDGVGAGDGGEQLGAGRVRRKRSEGAFL</sequence>
<keyword evidence="2" id="KW-0812">Transmembrane</keyword>